<evidence type="ECO:0000256" key="4">
    <source>
        <dbReference type="ARBA" id="ARBA00023163"/>
    </source>
</evidence>
<comment type="subcellular location">
    <subcellularLocation>
        <location evidence="1">Nucleus</location>
    </subcellularLocation>
</comment>
<feature type="domain" description="MBD" evidence="6">
    <location>
        <begin position="325"/>
        <end position="403"/>
    </location>
</feature>
<dbReference type="AlphaFoldDB" id="A0AAV2PUP0"/>
<dbReference type="PANTHER" id="PTHR12396:SF0">
    <property type="entry name" value="METHYL-CPG BINDING DOMAIN PROTEIN-LIKE, ISOFORM C"/>
    <property type="match status" value="1"/>
</dbReference>
<dbReference type="PROSITE" id="PS50982">
    <property type="entry name" value="MBD"/>
    <property type="match status" value="5"/>
</dbReference>
<evidence type="ECO:0000256" key="1">
    <source>
        <dbReference type="ARBA" id="ARBA00004123"/>
    </source>
</evidence>
<dbReference type="GO" id="GO:0005654">
    <property type="term" value="C:nucleoplasm"/>
    <property type="evidence" value="ECO:0007669"/>
    <property type="project" value="UniProtKB-ARBA"/>
</dbReference>
<comment type="caution">
    <text evidence="7">The sequence shown here is derived from an EMBL/GenBank/DDBJ whole genome shotgun (WGS) entry which is preliminary data.</text>
</comment>
<dbReference type="Gene3D" id="3.30.890.10">
    <property type="entry name" value="Methyl-cpg-binding Protein 2, Chain A"/>
    <property type="match status" value="4"/>
</dbReference>
<dbReference type="InterPro" id="IPR016177">
    <property type="entry name" value="DNA-bd_dom_sf"/>
</dbReference>
<evidence type="ECO:0000256" key="3">
    <source>
        <dbReference type="ARBA" id="ARBA00023125"/>
    </source>
</evidence>
<evidence type="ECO:0000313" key="8">
    <source>
        <dbReference type="Proteomes" id="UP001497623"/>
    </source>
</evidence>
<reference evidence="7 8" key="1">
    <citation type="submission" date="2024-05" db="EMBL/GenBank/DDBJ databases">
        <authorList>
            <person name="Wallberg A."/>
        </authorList>
    </citation>
    <scope>NUCLEOTIDE SEQUENCE [LARGE SCALE GENOMIC DNA]</scope>
</reference>
<feature type="domain" description="MBD" evidence="6">
    <location>
        <begin position="238"/>
        <end position="316"/>
    </location>
</feature>
<dbReference type="EMBL" id="CAXKWB010001847">
    <property type="protein sequence ID" value="CAL4065651.1"/>
    <property type="molecule type" value="Genomic_DNA"/>
</dbReference>
<name>A0AAV2PUP0_MEGNR</name>
<evidence type="ECO:0000259" key="6">
    <source>
        <dbReference type="PROSITE" id="PS50982"/>
    </source>
</evidence>
<proteinExistence type="predicted"/>
<protein>
    <recommendedName>
        <fullName evidence="6">MBD domain-containing protein</fullName>
    </recommendedName>
</protein>
<accession>A0AAV2PUP0</accession>
<keyword evidence="5" id="KW-0539">Nucleus</keyword>
<evidence type="ECO:0000256" key="5">
    <source>
        <dbReference type="ARBA" id="ARBA00023242"/>
    </source>
</evidence>
<feature type="domain" description="MBD" evidence="6">
    <location>
        <begin position="412"/>
        <end position="490"/>
    </location>
</feature>
<keyword evidence="2" id="KW-0805">Transcription regulation</keyword>
<dbReference type="Pfam" id="PF01429">
    <property type="entry name" value="MBD"/>
    <property type="match status" value="4"/>
</dbReference>
<organism evidence="7 8">
    <name type="scientific">Meganyctiphanes norvegica</name>
    <name type="common">Northern krill</name>
    <name type="synonym">Thysanopoda norvegica</name>
    <dbReference type="NCBI Taxonomy" id="48144"/>
    <lineage>
        <taxon>Eukaryota</taxon>
        <taxon>Metazoa</taxon>
        <taxon>Ecdysozoa</taxon>
        <taxon>Arthropoda</taxon>
        <taxon>Crustacea</taxon>
        <taxon>Multicrustacea</taxon>
        <taxon>Malacostraca</taxon>
        <taxon>Eumalacostraca</taxon>
        <taxon>Eucarida</taxon>
        <taxon>Euphausiacea</taxon>
        <taxon>Euphausiidae</taxon>
        <taxon>Meganyctiphanes</taxon>
    </lineage>
</organism>
<dbReference type="SUPFAM" id="SSF54171">
    <property type="entry name" value="DNA-binding domain"/>
    <property type="match status" value="4"/>
</dbReference>
<keyword evidence="3" id="KW-0238">DNA-binding</keyword>
<evidence type="ECO:0000313" key="7">
    <source>
        <dbReference type="EMBL" id="CAL4065651.1"/>
    </source>
</evidence>
<dbReference type="InterPro" id="IPR001739">
    <property type="entry name" value="Methyl_CpG_DNA-bd"/>
</dbReference>
<keyword evidence="4" id="KW-0804">Transcription</keyword>
<dbReference type="PANTHER" id="PTHR12396">
    <property type="entry name" value="METHYL-CPG BINDING PROTEIN, MBD"/>
    <property type="match status" value="1"/>
</dbReference>
<dbReference type="Proteomes" id="UP001497623">
    <property type="component" value="Unassembled WGS sequence"/>
</dbReference>
<dbReference type="GO" id="GO:0003677">
    <property type="term" value="F:DNA binding"/>
    <property type="evidence" value="ECO:0007669"/>
    <property type="project" value="UniProtKB-KW"/>
</dbReference>
<gene>
    <name evidence="7" type="ORF">MNOR_LOCUS4940</name>
</gene>
<feature type="domain" description="MBD" evidence="6">
    <location>
        <begin position="64"/>
        <end position="137"/>
    </location>
</feature>
<sequence length="519" mass="60341">MHSAYNNVNISTEDGNFSTKTFVEDSESISCHSDPLQNYMSLTNTSQGLPPHKRSHEHNTSTIEVEIDNTGIYIPPGWNRKVYMRTTICKGQLRYDCYYYTESGKQIRSKKDAYKYANKKHLLDVDIEKLNFTVSQTTMKPDRPTLIVYLDNTGIYIPEGWQRKIYHNGQKTYHVKYINAEGRRFACKSDVAYAYKSNVDSIKENQIDVEEMDFSRGIKSQLSLNSHMKHRNSLGKIEIKVDNTGKYIPIGWQRKAYKFTQGGLKGRHTVRYITPLGKNLCSKKLVSEYIEKLESNGIMQHIDVDKMDFSWKSQMKHKNTLGKIEIQVDNTGKYIPEGWQRKVYKFTRGVHKGKHRVRYISPLGRGLCSKKLVSEYIEKIESNVFMEPIDVDKMDFSWISHMKPKNKLGKIEIDVDNTGKYIPEGWQRKAYKFTKGSKGNPKGTVVVRYISPLGKTLCSKTQVSEYIERFESNDMELINVDKMDFSSKSKREYPERNQKKRGVKKVKMDKTETYVINIR</sequence>
<keyword evidence="8" id="KW-1185">Reference proteome</keyword>
<feature type="domain" description="MBD" evidence="6">
    <location>
        <begin position="147"/>
        <end position="219"/>
    </location>
</feature>
<evidence type="ECO:0000256" key="2">
    <source>
        <dbReference type="ARBA" id="ARBA00023015"/>
    </source>
</evidence>